<organism evidence="2 3">
    <name type="scientific">Nostoc flagelliforme FACHB-838</name>
    <dbReference type="NCBI Taxonomy" id="2692904"/>
    <lineage>
        <taxon>Bacteria</taxon>
        <taxon>Bacillati</taxon>
        <taxon>Cyanobacteriota</taxon>
        <taxon>Cyanophyceae</taxon>
        <taxon>Nostocales</taxon>
        <taxon>Nostocaceae</taxon>
        <taxon>Nostoc</taxon>
    </lineage>
</organism>
<dbReference type="Proteomes" id="UP000623440">
    <property type="component" value="Unassembled WGS sequence"/>
</dbReference>
<dbReference type="EMBL" id="JACJSI010000003">
    <property type="protein sequence ID" value="MBD2528547.1"/>
    <property type="molecule type" value="Genomic_DNA"/>
</dbReference>
<feature type="compositionally biased region" description="Basic and acidic residues" evidence="1">
    <location>
        <begin position="1"/>
        <end position="13"/>
    </location>
</feature>
<evidence type="ECO:0000313" key="3">
    <source>
        <dbReference type="Proteomes" id="UP000623440"/>
    </source>
</evidence>
<name>A0ABR8DG86_9NOSO</name>
<keyword evidence="3" id="KW-1185">Reference proteome</keyword>
<evidence type="ECO:0000313" key="2">
    <source>
        <dbReference type="EMBL" id="MBD2528547.1"/>
    </source>
</evidence>
<sequence length="78" mass="8664">MRSLRDLQLKKDPIPAGGYAKSKAPTQRLLAMPTAAGYEGLHQAQSPVPYQDLHSSITFLVQKYYIAVKMPYKLASLT</sequence>
<reference evidence="2 3" key="1">
    <citation type="journal article" date="2020" name="ISME J.">
        <title>Comparative genomics reveals insights into cyanobacterial evolution and habitat adaptation.</title>
        <authorList>
            <person name="Chen M.Y."/>
            <person name="Teng W.K."/>
            <person name="Zhao L."/>
            <person name="Hu C.X."/>
            <person name="Zhou Y.K."/>
            <person name="Han B.P."/>
            <person name="Song L.R."/>
            <person name="Shu W.S."/>
        </authorList>
    </citation>
    <scope>NUCLEOTIDE SEQUENCE [LARGE SCALE GENOMIC DNA]</scope>
    <source>
        <strain evidence="2 3">FACHB-838</strain>
    </source>
</reference>
<comment type="caution">
    <text evidence="2">The sequence shown here is derived from an EMBL/GenBank/DDBJ whole genome shotgun (WGS) entry which is preliminary data.</text>
</comment>
<dbReference type="RefSeq" id="WP_190939196.1">
    <property type="nucleotide sequence ID" value="NZ_JACJSI010000003.1"/>
</dbReference>
<accession>A0ABR8DG86</accession>
<feature type="region of interest" description="Disordered" evidence="1">
    <location>
        <begin position="1"/>
        <end position="20"/>
    </location>
</feature>
<proteinExistence type="predicted"/>
<evidence type="ECO:0000256" key="1">
    <source>
        <dbReference type="SAM" id="MobiDB-lite"/>
    </source>
</evidence>
<protein>
    <submittedName>
        <fullName evidence="2">Uncharacterized protein</fullName>
    </submittedName>
</protein>
<gene>
    <name evidence="2" type="ORF">H6G97_02815</name>
</gene>